<dbReference type="CDD" id="cd00822">
    <property type="entry name" value="TopoII_Trans_DNA_gyrase"/>
    <property type="match status" value="1"/>
</dbReference>
<dbReference type="Pfam" id="PF01751">
    <property type="entry name" value="Toprim"/>
    <property type="match status" value="1"/>
</dbReference>
<keyword evidence="5" id="KW-0547">Nucleotide-binding</keyword>
<comment type="catalytic activity">
    <reaction evidence="1">
        <text>ATP-dependent breakage, passage and rejoining of double-stranded DNA.</text>
        <dbReference type="EC" id="5.6.2.2"/>
    </reaction>
</comment>
<dbReference type="InterPro" id="IPR003594">
    <property type="entry name" value="HATPase_dom"/>
</dbReference>
<dbReference type="InterPro" id="IPR002288">
    <property type="entry name" value="DNA_gyrase_B_C"/>
</dbReference>
<dbReference type="GO" id="GO:0006265">
    <property type="term" value="P:DNA topological change"/>
    <property type="evidence" value="ECO:0007669"/>
    <property type="project" value="InterPro"/>
</dbReference>
<dbReference type="Pfam" id="PF02518">
    <property type="entry name" value="HATPase_c"/>
    <property type="match status" value="1"/>
</dbReference>
<evidence type="ECO:0000256" key="11">
    <source>
        <dbReference type="ARBA" id="ARBA00063644"/>
    </source>
</evidence>
<evidence type="ECO:0000256" key="4">
    <source>
        <dbReference type="ARBA" id="ARBA00022723"/>
    </source>
</evidence>
<dbReference type="Proteomes" id="UP000826725">
    <property type="component" value="Chromosome"/>
</dbReference>
<reference evidence="13" key="1">
    <citation type="submission" date="2020-09" db="EMBL/GenBank/DDBJ databases">
        <title>Desulfogranum mesoprofundum gen. nov., sp. nov., a novel mesophilic, sulfate-reducing chemolithoautotroph isolated from a deep-sea hydrothermal vent chimney in the Suiyo Seamount.</title>
        <authorList>
            <person name="Hashimoto Y."/>
            <person name="Nakagawa S."/>
        </authorList>
    </citation>
    <scope>NUCLEOTIDE SEQUENCE</scope>
    <source>
        <strain evidence="13">KT2</strain>
    </source>
</reference>
<sequence>MNVSTHNYDESKIKTLSSLEHIRKRPGMYIGRLGDGSNQDDGIYILLKEVVDNAIDEFIMGAGKRINISIDDDGRVAVRDFGRGIPLGKIVDCVSVINTGAKYNTDVFQFSVGLNGVGTKAVNALSEEFRVTAWRDGKFATAFFRNGDLVEEKKGKDNSKNGTLIEFLPSREMFPGFRFDPLFVEKRMWRYAYLNAGLKLYLDKKLFYSANGLLDLLDKELEGANLYNPIYYKEGTLEFAFAHTDSFGDTYFTFVNGTYTSEGGTHLSAFREGILKGINEYAGRKFVNRDVRDGIVGTLAIKIKDPVFESQTKNKLGNTEIRSFVVNKVKDAVSSALYKDTESADILIEKILRNEKVRKELQSVRKEARAKAKKVALKIPQLKDCKYHPSRKKRSEKDRENMLFITEGQSAAGSIVSSRDPMTQAVFSLKGKPMNVLGQKLAVLYKNDEMYSLMRALDIENSISDLRYDKVILATDADVDGLHIRNLLLTFFLHYFEPLVKLGYIYIFETPIFRVRTKQETIYCYSEKEKKSATRKLQGKGKNKKAVETTRFKGLGEISPKEFKQFIGPDIRLKQVTLDSLSEVSKVLSFYMGKNTPDRRKYIMENLIFED</sequence>
<evidence type="ECO:0000259" key="12">
    <source>
        <dbReference type="PROSITE" id="PS50880"/>
    </source>
</evidence>
<evidence type="ECO:0000256" key="1">
    <source>
        <dbReference type="ARBA" id="ARBA00000185"/>
    </source>
</evidence>
<keyword evidence="7" id="KW-0460">Magnesium</keyword>
<evidence type="ECO:0000313" key="14">
    <source>
        <dbReference type="Proteomes" id="UP000826725"/>
    </source>
</evidence>
<dbReference type="FunFam" id="3.30.565.10:FF:000063">
    <property type="entry name" value="DNA topoisomerase (ATP-hydrolyzing)"/>
    <property type="match status" value="1"/>
</dbReference>
<dbReference type="InterPro" id="IPR001241">
    <property type="entry name" value="Topo_IIA"/>
</dbReference>
<dbReference type="PANTHER" id="PTHR45866">
    <property type="entry name" value="DNA GYRASE/TOPOISOMERASE SUBUNIT B"/>
    <property type="match status" value="1"/>
</dbReference>
<dbReference type="EMBL" id="AP024086">
    <property type="protein sequence ID" value="BCL60792.1"/>
    <property type="molecule type" value="Genomic_DNA"/>
</dbReference>
<keyword evidence="4" id="KW-0479">Metal-binding</keyword>
<evidence type="ECO:0000313" key="13">
    <source>
        <dbReference type="EMBL" id="BCL60792.1"/>
    </source>
</evidence>
<dbReference type="SMART" id="SM00387">
    <property type="entry name" value="HATPase_c"/>
    <property type="match status" value="1"/>
</dbReference>
<dbReference type="GO" id="GO:0005524">
    <property type="term" value="F:ATP binding"/>
    <property type="evidence" value="ECO:0007669"/>
    <property type="project" value="UniProtKB-KW"/>
</dbReference>
<feature type="domain" description="Toprim" evidence="12">
    <location>
        <begin position="401"/>
        <end position="511"/>
    </location>
</feature>
<dbReference type="SMART" id="SM00433">
    <property type="entry name" value="TOP2c"/>
    <property type="match status" value="1"/>
</dbReference>
<evidence type="ECO:0000256" key="3">
    <source>
        <dbReference type="ARBA" id="ARBA00012895"/>
    </source>
</evidence>
<evidence type="ECO:0000256" key="5">
    <source>
        <dbReference type="ARBA" id="ARBA00022741"/>
    </source>
</evidence>
<dbReference type="CDD" id="cd01030">
    <property type="entry name" value="TOPRIM_TopoIIA_like"/>
    <property type="match status" value="1"/>
</dbReference>
<keyword evidence="10" id="KW-0413">Isomerase</keyword>
<keyword evidence="8" id="KW-0799">Topoisomerase</keyword>
<dbReference type="GO" id="GO:0003918">
    <property type="term" value="F:DNA topoisomerase type II (double strand cut, ATP-hydrolyzing) activity"/>
    <property type="evidence" value="ECO:0007669"/>
    <property type="project" value="UniProtKB-EC"/>
</dbReference>
<dbReference type="Pfam" id="PF00204">
    <property type="entry name" value="DNA_gyraseB"/>
    <property type="match status" value="1"/>
</dbReference>
<evidence type="ECO:0000256" key="2">
    <source>
        <dbReference type="ARBA" id="ARBA00001946"/>
    </source>
</evidence>
<evidence type="ECO:0000256" key="10">
    <source>
        <dbReference type="ARBA" id="ARBA00023235"/>
    </source>
</evidence>
<dbReference type="FunFam" id="3.40.50.670:FF:000006">
    <property type="entry name" value="DNA topoisomerase (ATP-hydrolyzing)"/>
    <property type="match status" value="1"/>
</dbReference>
<dbReference type="RefSeq" id="WP_228856886.1">
    <property type="nucleotide sequence ID" value="NZ_AP024086.1"/>
</dbReference>
<evidence type="ECO:0000256" key="7">
    <source>
        <dbReference type="ARBA" id="ARBA00022842"/>
    </source>
</evidence>
<comment type="cofactor">
    <cofactor evidence="2">
        <name>Mg(2+)</name>
        <dbReference type="ChEBI" id="CHEBI:18420"/>
    </cofactor>
</comment>
<gene>
    <name evidence="13" type="ORF">DGMP_14850</name>
</gene>
<accession>A0A8D5FFN8</accession>
<dbReference type="InterPro" id="IPR006171">
    <property type="entry name" value="TOPRIM_dom"/>
</dbReference>
<evidence type="ECO:0000256" key="8">
    <source>
        <dbReference type="ARBA" id="ARBA00023029"/>
    </source>
</evidence>
<dbReference type="InterPro" id="IPR013506">
    <property type="entry name" value="Topo_IIA_bsu_dom2"/>
</dbReference>
<dbReference type="KEGG" id="dbk:DGMP_14850"/>
<proteinExistence type="predicted"/>
<dbReference type="GO" id="GO:0046872">
    <property type="term" value="F:metal ion binding"/>
    <property type="evidence" value="ECO:0007669"/>
    <property type="project" value="UniProtKB-KW"/>
</dbReference>
<dbReference type="EC" id="5.6.2.2" evidence="3"/>
<comment type="subunit">
    <text evidence="11">Heterotetramer composed of ParC and ParE.</text>
</comment>
<protein>
    <recommendedName>
        <fullName evidence="3">DNA topoisomerase (ATP-hydrolyzing)</fullName>
        <ecNumber evidence="3">5.6.2.2</ecNumber>
    </recommendedName>
</protein>
<evidence type="ECO:0000256" key="6">
    <source>
        <dbReference type="ARBA" id="ARBA00022840"/>
    </source>
</evidence>
<keyword evidence="6" id="KW-0067">ATP-binding</keyword>
<evidence type="ECO:0000256" key="9">
    <source>
        <dbReference type="ARBA" id="ARBA00023125"/>
    </source>
</evidence>
<dbReference type="GO" id="GO:0003677">
    <property type="term" value="F:DNA binding"/>
    <property type="evidence" value="ECO:0007669"/>
    <property type="project" value="UniProtKB-KW"/>
</dbReference>
<dbReference type="PANTHER" id="PTHR45866:SF2">
    <property type="entry name" value="DNA TOPOISOMERASE (ATP-HYDROLYZING)"/>
    <property type="match status" value="1"/>
</dbReference>
<name>A0A8D5FFN8_9BACT</name>
<dbReference type="PROSITE" id="PS50880">
    <property type="entry name" value="TOPRIM"/>
    <property type="match status" value="1"/>
</dbReference>
<dbReference type="AlphaFoldDB" id="A0A8D5FFN8"/>
<keyword evidence="14" id="KW-1185">Reference proteome</keyword>
<organism evidence="13 14">
    <name type="scientific">Desulfomarina profundi</name>
    <dbReference type="NCBI Taxonomy" id="2772557"/>
    <lineage>
        <taxon>Bacteria</taxon>
        <taxon>Pseudomonadati</taxon>
        <taxon>Thermodesulfobacteriota</taxon>
        <taxon>Desulfobulbia</taxon>
        <taxon>Desulfobulbales</taxon>
        <taxon>Desulfobulbaceae</taxon>
        <taxon>Desulfomarina</taxon>
    </lineage>
</organism>
<keyword evidence="9" id="KW-0238">DNA-binding</keyword>
<dbReference type="Pfam" id="PF00986">
    <property type="entry name" value="DNA_gyraseB_C"/>
    <property type="match status" value="1"/>
</dbReference>